<evidence type="ECO:0000313" key="1">
    <source>
        <dbReference type="EMBL" id="KAL2632119.1"/>
    </source>
</evidence>
<gene>
    <name evidence="1" type="ORF">R1flu_016805</name>
</gene>
<sequence>MLEKRMVSSPVITLEEYNKICLEVDPEEPCFNSLQQGPQRRTEVWSPQSDGIRDLIANGFVNRDGLRTVLKHSLQLLELSGKILDSHWESSMTIDPDWLIDLLLALEVCYKDEDRGGYLIPAALDDEEEMATKGIGQLKWTPIDTDQSVHDKFFRYVGRRLECEGENLTMLRPGFFPRLQVVLRKRLLEKQVIKQKGDPYFKGNQGVTLVEAAYDLRDPSTMVCWKAVSGHADLETPGYELAIDAIEGEGFYSHSLKNEGSSGVTTPENPSRDILGPKLIYLLLESSTTWSEVKARLHLRCERREEPHNVPEQPGKSFVFKGEASKNCWQWYGLLYAGPKLATKAVVRCSEGLVVLLPDQIPHREPAPFDESGIPRTDPKEMVRRVEEALKENPSSEWLRKFLDIHPPNEPSRDDFKRRDTKIPKKLLSFVTSGGRMALPVIIYNSCKSCSDRYNWHAPGFL</sequence>
<dbReference type="Proteomes" id="UP001605036">
    <property type="component" value="Unassembled WGS sequence"/>
</dbReference>
<dbReference type="PANTHER" id="PTHR47679:SF1">
    <property type="entry name" value="PROTEIN TORNADO 1"/>
    <property type="match status" value="1"/>
</dbReference>
<keyword evidence="2" id="KW-1185">Reference proteome</keyword>
<dbReference type="AlphaFoldDB" id="A0ABD1YMW4"/>
<name>A0ABD1YMW4_9MARC</name>
<dbReference type="PANTHER" id="PTHR47679">
    <property type="entry name" value="PROTEIN TORNADO 1"/>
    <property type="match status" value="1"/>
</dbReference>
<dbReference type="EMBL" id="JBHFFA010000004">
    <property type="protein sequence ID" value="KAL2632119.1"/>
    <property type="molecule type" value="Genomic_DNA"/>
</dbReference>
<organism evidence="1 2">
    <name type="scientific">Riccia fluitans</name>
    <dbReference type="NCBI Taxonomy" id="41844"/>
    <lineage>
        <taxon>Eukaryota</taxon>
        <taxon>Viridiplantae</taxon>
        <taxon>Streptophyta</taxon>
        <taxon>Embryophyta</taxon>
        <taxon>Marchantiophyta</taxon>
        <taxon>Marchantiopsida</taxon>
        <taxon>Marchantiidae</taxon>
        <taxon>Marchantiales</taxon>
        <taxon>Ricciaceae</taxon>
        <taxon>Riccia</taxon>
    </lineage>
</organism>
<reference evidence="1 2" key="1">
    <citation type="submission" date="2024-09" db="EMBL/GenBank/DDBJ databases">
        <title>Chromosome-scale assembly of Riccia fluitans.</title>
        <authorList>
            <person name="Paukszto L."/>
            <person name="Sawicki J."/>
            <person name="Karawczyk K."/>
            <person name="Piernik-Szablinska J."/>
            <person name="Szczecinska M."/>
            <person name="Mazdziarz M."/>
        </authorList>
    </citation>
    <scope>NUCLEOTIDE SEQUENCE [LARGE SCALE GENOMIC DNA]</scope>
    <source>
        <strain evidence="1">Rf_01</strain>
        <tissue evidence="1">Aerial parts of the thallus</tissue>
    </source>
</reference>
<evidence type="ECO:0000313" key="2">
    <source>
        <dbReference type="Proteomes" id="UP001605036"/>
    </source>
</evidence>
<proteinExistence type="predicted"/>
<comment type="caution">
    <text evidence="1">The sequence shown here is derived from an EMBL/GenBank/DDBJ whole genome shotgun (WGS) entry which is preliminary data.</text>
</comment>
<protein>
    <submittedName>
        <fullName evidence="1">Uncharacterized protein</fullName>
    </submittedName>
</protein>
<accession>A0ABD1YMW4</accession>